<dbReference type="PROSITE" id="PS51034">
    <property type="entry name" value="ZP_2"/>
    <property type="match status" value="1"/>
</dbReference>
<keyword evidence="5" id="KW-1133">Transmembrane helix</keyword>
<dbReference type="Gene3D" id="2.60.40.3210">
    <property type="entry name" value="Zona pellucida, ZP-N domain"/>
    <property type="match status" value="1"/>
</dbReference>
<dbReference type="InterPro" id="IPR042235">
    <property type="entry name" value="ZP-C_dom"/>
</dbReference>
<dbReference type="Pfam" id="PF00100">
    <property type="entry name" value="Zona_pellucida"/>
    <property type="match status" value="1"/>
</dbReference>
<dbReference type="SMART" id="SM00241">
    <property type="entry name" value="ZP"/>
    <property type="match status" value="1"/>
</dbReference>
<dbReference type="AlphaFoldDB" id="A0A9W9Z943"/>
<comment type="caution">
    <text evidence="7">The sequence shown here is derived from an EMBL/GenBank/DDBJ whole genome shotgun (WGS) entry which is preliminary data.</text>
</comment>
<dbReference type="InterPro" id="IPR055355">
    <property type="entry name" value="ZP-C"/>
</dbReference>
<dbReference type="PRINTS" id="PR00023">
    <property type="entry name" value="ZPELLUCIDA"/>
</dbReference>
<dbReference type="InterPro" id="IPR001507">
    <property type="entry name" value="ZP_dom"/>
</dbReference>
<organism evidence="7 8">
    <name type="scientific">Desmophyllum pertusum</name>
    <dbReference type="NCBI Taxonomy" id="174260"/>
    <lineage>
        <taxon>Eukaryota</taxon>
        <taxon>Metazoa</taxon>
        <taxon>Cnidaria</taxon>
        <taxon>Anthozoa</taxon>
        <taxon>Hexacorallia</taxon>
        <taxon>Scleractinia</taxon>
        <taxon>Caryophylliina</taxon>
        <taxon>Caryophylliidae</taxon>
        <taxon>Desmophyllum</taxon>
    </lineage>
</organism>
<proteinExistence type="predicted"/>
<feature type="compositionally biased region" description="Polar residues" evidence="4">
    <location>
        <begin position="321"/>
        <end position="332"/>
    </location>
</feature>
<accession>A0A9W9Z943</accession>
<dbReference type="OrthoDB" id="5968655at2759"/>
<evidence type="ECO:0000256" key="5">
    <source>
        <dbReference type="SAM" id="Phobius"/>
    </source>
</evidence>
<dbReference type="Pfam" id="PF23344">
    <property type="entry name" value="ZP-N"/>
    <property type="match status" value="1"/>
</dbReference>
<evidence type="ECO:0000256" key="2">
    <source>
        <dbReference type="ARBA" id="ARBA00023157"/>
    </source>
</evidence>
<feature type="region of interest" description="Disordered" evidence="4">
    <location>
        <begin position="306"/>
        <end position="332"/>
    </location>
</feature>
<dbReference type="InterPro" id="IPR048290">
    <property type="entry name" value="ZP_chr"/>
</dbReference>
<name>A0A9W9Z943_9CNID</name>
<keyword evidence="2" id="KW-1015">Disulfide bond</keyword>
<sequence length="332" mass="37145">MSCILQCYHITLQTSLNDCGTTHNESEDTITFYNKVQSLQFSPGNVITREQNVSIAFYCSYGRKALVRNPSFKTWKNIFTASEGGYGNFTFMMDLYRTPTYHTPYSRDDYPITVTLQDQLFIQIAVKSNQSNLVVFIDTCKATPSTDPYSVPQYIFMQRGCPLDLTLSYLYSISSEQRFSIQAFSFIEEHPVIHFHCEVLACHRNTASRCAQGCSRNRGRRDEEPGSESTQVYEMYSGPIKFKKRSNGKLDKQAEGETNTATIAALATAGGVCLLVAIALAVVVIKVKKRFKAGTLADRKYVKEENDNGGFAQNDAEVNESGEQNIDITASA</sequence>
<keyword evidence="8" id="KW-1185">Reference proteome</keyword>
<reference evidence="7" key="1">
    <citation type="submission" date="2023-01" db="EMBL/GenBank/DDBJ databases">
        <title>Genome assembly of the deep-sea coral Lophelia pertusa.</title>
        <authorList>
            <person name="Herrera S."/>
            <person name="Cordes E."/>
        </authorList>
    </citation>
    <scope>NUCLEOTIDE SEQUENCE</scope>
    <source>
        <strain evidence="7">USNM1676648</strain>
        <tissue evidence="7">Polyp</tissue>
    </source>
</reference>
<keyword evidence="3" id="KW-0325">Glycoprotein</keyword>
<keyword evidence="1" id="KW-0732">Signal</keyword>
<dbReference type="EMBL" id="MU826379">
    <property type="protein sequence ID" value="KAJ7377446.1"/>
    <property type="molecule type" value="Genomic_DNA"/>
</dbReference>
<feature type="transmembrane region" description="Helical" evidence="5">
    <location>
        <begin position="263"/>
        <end position="285"/>
    </location>
</feature>
<dbReference type="InterPro" id="IPR055356">
    <property type="entry name" value="ZP-N"/>
</dbReference>
<dbReference type="Gene3D" id="2.60.40.4100">
    <property type="entry name" value="Zona pellucida, ZP-C domain"/>
    <property type="match status" value="1"/>
</dbReference>
<evidence type="ECO:0000256" key="3">
    <source>
        <dbReference type="ARBA" id="ARBA00023180"/>
    </source>
</evidence>
<gene>
    <name evidence="7" type="ORF">OS493_029349</name>
</gene>
<keyword evidence="5" id="KW-0472">Membrane</keyword>
<dbReference type="PANTHER" id="PTHR14002:SF43">
    <property type="entry name" value="DELTA-LIKE PROTEIN"/>
    <property type="match status" value="1"/>
</dbReference>
<keyword evidence="5" id="KW-0812">Transmembrane</keyword>
<evidence type="ECO:0000313" key="8">
    <source>
        <dbReference type="Proteomes" id="UP001163046"/>
    </source>
</evidence>
<evidence type="ECO:0000259" key="6">
    <source>
        <dbReference type="PROSITE" id="PS51034"/>
    </source>
</evidence>
<evidence type="ECO:0000256" key="1">
    <source>
        <dbReference type="ARBA" id="ARBA00022729"/>
    </source>
</evidence>
<evidence type="ECO:0000313" key="7">
    <source>
        <dbReference type="EMBL" id="KAJ7377446.1"/>
    </source>
</evidence>
<dbReference type="Proteomes" id="UP001163046">
    <property type="component" value="Unassembled WGS sequence"/>
</dbReference>
<dbReference type="PANTHER" id="PTHR14002">
    <property type="entry name" value="ENDOGLIN/TGF-BETA RECEPTOR TYPE III"/>
    <property type="match status" value="1"/>
</dbReference>
<feature type="domain" description="ZP" evidence="6">
    <location>
        <begin position="1"/>
        <end position="221"/>
    </location>
</feature>
<evidence type="ECO:0000256" key="4">
    <source>
        <dbReference type="SAM" id="MobiDB-lite"/>
    </source>
</evidence>
<protein>
    <recommendedName>
        <fullName evidence="6">ZP domain-containing protein</fullName>
    </recommendedName>
</protein>